<dbReference type="STRING" id="298654.FraEuI1c_6453"/>
<comment type="subunit">
    <text evidence="9">Homodimer.</text>
</comment>
<comment type="catalytic activity">
    <reaction evidence="9">
        <text>acetate + ATP = acetyl phosphate + ADP</text>
        <dbReference type="Rhea" id="RHEA:11352"/>
        <dbReference type="ChEBI" id="CHEBI:22191"/>
        <dbReference type="ChEBI" id="CHEBI:30089"/>
        <dbReference type="ChEBI" id="CHEBI:30616"/>
        <dbReference type="ChEBI" id="CHEBI:456216"/>
        <dbReference type="EC" id="2.7.2.1"/>
    </reaction>
</comment>
<feature type="site" description="Transition state stabilizer" evidence="9">
    <location>
        <position position="162"/>
    </location>
</feature>
<feature type="compositionally biased region" description="Basic and acidic residues" evidence="11">
    <location>
        <begin position="377"/>
        <end position="392"/>
    </location>
</feature>
<feature type="binding site" evidence="9">
    <location>
        <position position="364"/>
    </location>
    <ligand>
        <name>Mg(2+)</name>
        <dbReference type="ChEBI" id="CHEBI:18420"/>
    </ligand>
</feature>
<dbReference type="InterPro" id="IPR015590">
    <property type="entry name" value="Aldehyde_DH_dom"/>
</dbReference>
<comment type="similarity">
    <text evidence="1 9 10">Belongs to the acetokinase family.</text>
</comment>
<name>E3J770_PSEI1</name>
<dbReference type="Gene3D" id="3.40.605.10">
    <property type="entry name" value="Aldehyde Dehydrogenase, Chain A, domain 1"/>
    <property type="match status" value="1"/>
</dbReference>
<dbReference type="InterPro" id="IPR000890">
    <property type="entry name" value="Aliphatic_acid_kin_short-chain"/>
</dbReference>
<dbReference type="UniPathway" id="UPA00340">
    <property type="reaction ID" value="UER00458"/>
</dbReference>
<reference evidence="13 14" key="1">
    <citation type="submission" date="2010-10" db="EMBL/GenBank/DDBJ databases">
        <title>Complete sequence of Frankia sp. EuI1c.</title>
        <authorList>
            <consortium name="US DOE Joint Genome Institute"/>
            <person name="Lucas S."/>
            <person name="Copeland A."/>
            <person name="Lapidus A."/>
            <person name="Cheng J.-F."/>
            <person name="Bruce D."/>
            <person name="Goodwin L."/>
            <person name="Pitluck S."/>
            <person name="Chertkov O."/>
            <person name="Detter J.C."/>
            <person name="Han C."/>
            <person name="Tapia R."/>
            <person name="Land M."/>
            <person name="Hauser L."/>
            <person name="Jeffries C."/>
            <person name="Kyrpides N."/>
            <person name="Ivanova N."/>
            <person name="Mikhailova N."/>
            <person name="Beauchemin N."/>
            <person name="Sen A."/>
            <person name="Sur S.A."/>
            <person name="Gtari M."/>
            <person name="Wall L."/>
            <person name="Tisa L."/>
            <person name="Woyke T."/>
        </authorList>
    </citation>
    <scope>NUCLEOTIDE SEQUENCE [LARGE SCALE GENOMIC DNA]</scope>
    <source>
        <strain evidence="14">DSM 45817 / CECT 9037 / EuI1c</strain>
    </source>
</reference>
<dbReference type="GO" id="GO:0005524">
    <property type="term" value="F:ATP binding"/>
    <property type="evidence" value="ECO:0007669"/>
    <property type="project" value="UniProtKB-KW"/>
</dbReference>
<feature type="active site" description="Proton donor/acceptor" evidence="9">
    <location>
        <position position="130"/>
    </location>
</feature>
<dbReference type="PROSITE" id="PS01076">
    <property type="entry name" value="ACETATE_KINASE_2"/>
    <property type="match status" value="1"/>
</dbReference>
<dbReference type="Pfam" id="PF00171">
    <property type="entry name" value="Aldedh"/>
    <property type="match status" value="1"/>
</dbReference>
<dbReference type="eggNOG" id="COG0282">
    <property type="taxonomic scope" value="Bacteria"/>
</dbReference>
<dbReference type="EC" id="2.7.2.1" evidence="9"/>
<evidence type="ECO:0000313" key="14">
    <source>
        <dbReference type="Proteomes" id="UP000002484"/>
    </source>
</evidence>
<comment type="caution">
    <text evidence="9">Lacks conserved residue(s) required for the propagation of feature annotation.</text>
</comment>
<dbReference type="PANTHER" id="PTHR43217:SF2">
    <property type="entry name" value="SUCCINATE-SEMIALDEHYDE DEHYDROGENASE [NADP(+)]"/>
    <property type="match status" value="1"/>
</dbReference>
<keyword evidence="5 9" id="KW-0418">Kinase</keyword>
<evidence type="ECO:0000256" key="10">
    <source>
        <dbReference type="RuleBase" id="RU003835"/>
    </source>
</evidence>
<comment type="pathway">
    <text evidence="9">Metabolic intermediate biosynthesis; acetyl-CoA biosynthesis; acetyl-CoA from acetate: step 1/2.</text>
</comment>
<gene>
    <name evidence="9" type="primary">ackA</name>
    <name evidence="13" type="ordered locus">FraEuI1c_6453</name>
</gene>
<dbReference type="GO" id="GO:0000287">
    <property type="term" value="F:magnesium ion binding"/>
    <property type="evidence" value="ECO:0007669"/>
    <property type="project" value="UniProtKB-UniRule"/>
</dbReference>
<evidence type="ECO:0000259" key="12">
    <source>
        <dbReference type="Pfam" id="PF00171"/>
    </source>
</evidence>
<dbReference type="InParanoid" id="E3J770"/>
<dbReference type="Proteomes" id="UP000002484">
    <property type="component" value="Chromosome"/>
</dbReference>
<dbReference type="PRINTS" id="PR00471">
    <property type="entry name" value="ACETATEKNASE"/>
</dbReference>
<keyword evidence="7" id="KW-0521">NADP</keyword>
<keyword evidence="6 9" id="KW-0067">ATP-binding</keyword>
<keyword evidence="9" id="KW-0460">Magnesium</keyword>
<dbReference type="SUPFAM" id="SSF53720">
    <property type="entry name" value="ALDH-like"/>
    <property type="match status" value="1"/>
</dbReference>
<evidence type="ECO:0000256" key="1">
    <source>
        <dbReference type="ARBA" id="ARBA00008748"/>
    </source>
</evidence>
<dbReference type="InterPro" id="IPR016162">
    <property type="entry name" value="Ald_DH_N"/>
</dbReference>
<comment type="similarity">
    <text evidence="2">Belongs to the aldehyde dehydrogenase family.</text>
</comment>
<feature type="domain" description="Aldehyde dehydrogenase" evidence="12">
    <location>
        <begin position="404"/>
        <end position="852"/>
    </location>
</feature>
<dbReference type="InterPro" id="IPR043129">
    <property type="entry name" value="ATPase_NBD"/>
</dbReference>
<feature type="binding site" evidence="9">
    <location>
        <position position="73"/>
    </location>
    <ligand>
        <name>substrate</name>
    </ligand>
</feature>
<dbReference type="CDD" id="cd07100">
    <property type="entry name" value="ALDH_SSADH1_GabD1"/>
    <property type="match status" value="1"/>
</dbReference>
<evidence type="ECO:0000256" key="8">
    <source>
        <dbReference type="ARBA" id="ARBA00023002"/>
    </source>
</evidence>
<dbReference type="FunFam" id="3.40.605.10:FF:000012">
    <property type="entry name" value="NAD-dependent succinate-semialdehyde dehydrogenase"/>
    <property type="match status" value="1"/>
</dbReference>
<dbReference type="PANTHER" id="PTHR43217">
    <property type="entry name" value="SUCCINATE SEMIALDEHYDE DEHYDROGENASE [NAD(P)+] SAD"/>
    <property type="match status" value="1"/>
</dbReference>
<dbReference type="GO" id="GO:0006085">
    <property type="term" value="P:acetyl-CoA biosynthetic process"/>
    <property type="evidence" value="ECO:0007669"/>
    <property type="project" value="UniProtKB-UniRule"/>
</dbReference>
<dbReference type="GO" id="GO:0005737">
    <property type="term" value="C:cytoplasm"/>
    <property type="evidence" value="ECO:0007669"/>
    <property type="project" value="UniProtKB-SubCell"/>
</dbReference>
<evidence type="ECO:0000256" key="9">
    <source>
        <dbReference type="HAMAP-Rule" id="MF_00020"/>
    </source>
</evidence>
<accession>E3J770</accession>
<feature type="binding site" evidence="9">
    <location>
        <begin position="265"/>
        <end position="267"/>
    </location>
    <ligand>
        <name>ATP</name>
        <dbReference type="ChEBI" id="CHEBI:30616"/>
    </ligand>
</feature>
<evidence type="ECO:0000256" key="7">
    <source>
        <dbReference type="ARBA" id="ARBA00022857"/>
    </source>
</evidence>
<dbReference type="SUPFAM" id="SSF53067">
    <property type="entry name" value="Actin-like ATPase domain"/>
    <property type="match status" value="2"/>
</dbReference>
<dbReference type="Gene3D" id="3.30.420.40">
    <property type="match status" value="2"/>
</dbReference>
<evidence type="ECO:0000256" key="2">
    <source>
        <dbReference type="ARBA" id="ARBA00009986"/>
    </source>
</evidence>
<keyword evidence="14" id="KW-1185">Reference proteome</keyword>
<dbReference type="HAMAP" id="MF_00020">
    <property type="entry name" value="Acetate_kinase"/>
    <property type="match status" value="1"/>
</dbReference>
<dbReference type="KEGG" id="fri:FraEuI1c_6453"/>
<dbReference type="InterPro" id="IPR016161">
    <property type="entry name" value="Ald_DH/histidinol_DH"/>
</dbReference>
<keyword evidence="9" id="KW-0479">Metal-binding</keyword>
<dbReference type="AlphaFoldDB" id="E3J770"/>
<dbReference type="HOGENOM" id="CLU_330594_0_0_11"/>
<organism evidence="13 14">
    <name type="scientific">Pseudofrankia inefficax (strain DSM 45817 / CECT 9037 / DDB 130130 / EuI1c)</name>
    <name type="common">Frankia inefficax</name>
    <dbReference type="NCBI Taxonomy" id="298654"/>
    <lineage>
        <taxon>Bacteria</taxon>
        <taxon>Bacillati</taxon>
        <taxon>Actinomycetota</taxon>
        <taxon>Actinomycetes</taxon>
        <taxon>Frankiales</taxon>
        <taxon>Frankiaceae</taxon>
        <taxon>Pseudofrankia</taxon>
    </lineage>
</organism>
<comment type="subcellular location">
    <subcellularLocation>
        <location evidence="9">Cytoplasm</location>
    </subcellularLocation>
</comment>
<keyword evidence="8" id="KW-0560">Oxidoreductase</keyword>
<evidence type="ECO:0000256" key="6">
    <source>
        <dbReference type="ARBA" id="ARBA00022840"/>
    </source>
</evidence>
<comment type="function">
    <text evidence="9">Catalyzes the formation of acetyl phosphate from acetate and ATP. Can also catalyze the reverse reaction.</text>
</comment>
<feature type="region of interest" description="Disordered" evidence="11">
    <location>
        <begin position="377"/>
        <end position="399"/>
    </location>
</feature>
<dbReference type="Gene3D" id="3.40.309.10">
    <property type="entry name" value="Aldehyde Dehydrogenase, Chain A, domain 2"/>
    <property type="match status" value="1"/>
</dbReference>
<dbReference type="InterPro" id="IPR023865">
    <property type="entry name" value="Aliphatic_acid_kinase_CS"/>
</dbReference>
<dbReference type="InterPro" id="IPR047110">
    <property type="entry name" value="GABD/Sad-like"/>
</dbReference>
<dbReference type="EMBL" id="CP002299">
    <property type="protein sequence ID" value="ADP84434.1"/>
    <property type="molecule type" value="Genomic_DNA"/>
</dbReference>
<dbReference type="Pfam" id="PF00871">
    <property type="entry name" value="Acetate_kinase"/>
    <property type="match status" value="1"/>
</dbReference>
<evidence type="ECO:0000313" key="13">
    <source>
        <dbReference type="EMBL" id="ADP84434.1"/>
    </source>
</evidence>
<comment type="cofactor">
    <cofactor evidence="9">
        <name>Mg(2+)</name>
        <dbReference type="ChEBI" id="CHEBI:18420"/>
    </cofactor>
    <cofactor evidence="9">
        <name>Mn(2+)</name>
        <dbReference type="ChEBI" id="CHEBI:29035"/>
    </cofactor>
    <text evidence="9">Mg(2+). Can also accept Mn(2+).</text>
</comment>
<proteinExistence type="inferred from homology"/>
<keyword evidence="9" id="KW-0963">Cytoplasm</keyword>
<feature type="site" description="Transition state stabilizer" evidence="9">
    <location>
        <position position="223"/>
    </location>
</feature>
<evidence type="ECO:0000256" key="11">
    <source>
        <dbReference type="SAM" id="MobiDB-lite"/>
    </source>
</evidence>
<dbReference type="InterPro" id="IPR016163">
    <property type="entry name" value="Ald_DH_C"/>
</dbReference>
<dbReference type="GO" id="GO:0004777">
    <property type="term" value="F:succinate-semialdehyde dehydrogenase (NAD+) activity"/>
    <property type="evidence" value="ECO:0007669"/>
    <property type="project" value="TreeGrafter"/>
</dbReference>
<evidence type="ECO:0000256" key="3">
    <source>
        <dbReference type="ARBA" id="ARBA00022679"/>
    </source>
</evidence>
<sequence length="867" mass="93112">MTTTRSPTTGPDPVVLVCDPGSSSLRLVLAGPEDKVVASRHIEQPPGSPAVAVAVDEFLNKVVARPVRAVGYRLVHGGPALTRPALVDDEVLRAVRAVAGLAPLHLPPTLDLLDDLRRRLPDVPHVVCPDTAFHRGLPVVAATLALPAPWREKYHLRRYGFHGLSYAWALRRTGDLLGRRPDGLHLVMAHLGGGASVTAVRDGRSVDTSMSMTPLDGVPMCTRSGAIDPGVLLWLLEDDRLTLREVTDGLYHRSGLLGLSGLSDDTRDLVVAADSGDEAACLALDHYTHRLCREIAAASASLDRLDALVLTGEIGWDQPEIRTVVCAGLGILGVQPPVRDRLDADGPVSAPDAPIPVLVIEPREDLELARETFAALDAREDRGAPRTSRREQPVPTATAVRHSPIASINPYNNEIMREFPPMPEQAVDHAVREAHQAFPSWRDTSVDERAALVGRAAQLMRERAEQLARLVTREMGKLIRHSRVEIDLSARILQYYADKAPVLLADDPLDFKDGSATIINDPLGVILGVQPWNFPVYQTVRFAAPNLVLGNTVLLKPASNTPQSALALEQLFADAGAPRGVYTTLLVPGREVYRVIESEVVRGASLTGSDRAGVSVGETAGRNVKKSVLELGGSDPFIVLDDDNLDRSVEAALVGRLHNMGQSCVSAKRMIVISEVFDRFVTALAERMRGLVPGDPVDEATTLAPVCSEQAAQTLVDQVRDALDKGATAVVGGGHADHPGAFVQPTVLVGVTPTMRAFREELFGPIAVVYRVQDDDEAVSLANDSPYGLGGAVFSSDIPRARAVASRIESGMVWINHPTSSEPELPFGGIKRSGYGRELSHLGIKEFANRKLIVTMGTDAPITDALG</sequence>
<evidence type="ECO:0000256" key="5">
    <source>
        <dbReference type="ARBA" id="ARBA00022777"/>
    </source>
</evidence>
<keyword evidence="4 9" id="KW-0547">Nucleotide-binding</keyword>
<protein>
    <recommendedName>
        <fullName evidence="9">Acetate kinase</fullName>
        <ecNumber evidence="9">2.7.2.1</ecNumber>
    </recommendedName>
    <alternativeName>
        <fullName evidence="9">Acetokinase</fullName>
    </alternativeName>
</protein>
<dbReference type="InterPro" id="IPR004372">
    <property type="entry name" value="Ac/propionate_kinase"/>
</dbReference>
<dbReference type="GO" id="GO:0008776">
    <property type="term" value="F:acetate kinase activity"/>
    <property type="evidence" value="ECO:0007669"/>
    <property type="project" value="UniProtKB-UniRule"/>
</dbReference>
<keyword evidence="3 9" id="KW-0808">Transferase</keyword>
<dbReference type="InterPro" id="IPR044148">
    <property type="entry name" value="ALDH_GabD1-like"/>
</dbReference>
<dbReference type="GO" id="GO:0004030">
    <property type="term" value="F:aldehyde dehydrogenase [NAD(P)+] activity"/>
    <property type="evidence" value="ECO:0007669"/>
    <property type="project" value="InterPro"/>
</dbReference>
<dbReference type="FunFam" id="3.40.309.10:FF:000009">
    <property type="entry name" value="Aldehyde dehydrogenase A"/>
    <property type="match status" value="1"/>
</dbReference>
<dbReference type="GO" id="GO:0006082">
    <property type="term" value="P:organic acid metabolic process"/>
    <property type="evidence" value="ECO:0007669"/>
    <property type="project" value="InterPro"/>
</dbReference>
<feature type="binding site" evidence="9">
    <location>
        <begin position="190"/>
        <end position="194"/>
    </location>
    <ligand>
        <name>ATP</name>
        <dbReference type="ChEBI" id="CHEBI:30616"/>
    </ligand>
</feature>
<evidence type="ECO:0000256" key="4">
    <source>
        <dbReference type="ARBA" id="ARBA00022741"/>
    </source>
</evidence>
<dbReference type="eggNOG" id="COG1012">
    <property type="taxonomic scope" value="Bacteria"/>
</dbReference>